<feature type="transmembrane region" description="Helical" evidence="8">
    <location>
        <begin position="298"/>
        <end position="321"/>
    </location>
</feature>
<feature type="transmembrane region" description="Helical" evidence="8">
    <location>
        <begin position="136"/>
        <end position="156"/>
    </location>
</feature>
<keyword evidence="5 8" id="KW-0812">Transmembrane</keyword>
<evidence type="ECO:0000256" key="3">
    <source>
        <dbReference type="ARBA" id="ARBA00022448"/>
    </source>
</evidence>
<feature type="domain" description="Major facilitator superfamily (MFS) profile" evidence="9">
    <location>
        <begin position="8"/>
        <end position="466"/>
    </location>
</feature>
<gene>
    <name evidence="10" type="ORF">JL106_14460</name>
</gene>
<dbReference type="Proteomes" id="UP000663792">
    <property type="component" value="Unassembled WGS sequence"/>
</dbReference>
<evidence type="ECO:0000313" key="11">
    <source>
        <dbReference type="Proteomes" id="UP000663792"/>
    </source>
</evidence>
<evidence type="ECO:0000256" key="7">
    <source>
        <dbReference type="ARBA" id="ARBA00023136"/>
    </source>
</evidence>
<sequence>MAPGANLVIAVLLISAFVVILNETIMSVALPRLMEDLDITASTAQWMTTGFMLTMAVVIPATGFILSRYKLRSVFIAAVGIFSVGTLVCAIAPGFQVLLAGRVLQASGTAVMLPLLMTTVMNLVPVASRGRMMGRNSIVIAVAPAIGPTISGIILSALSWRWMFWIVLPIAVASLVLGATKITEVEIDRKSSPFDAVSIVLSAFAFGGLIFGLSSIGESAEGKAPVAPWIPIAIGAAALVLFVVRQLLLARDGRALMDLGTFKFASFGLSLLQLAISMMALFGSLILLPIYLQQVLHSSALSTGLMVLPGGVVMAVMSPVVGRWFDRVGPRPLAIPGAMIVAGALWLFASTLDESTSRVTVVLIHTFMSAGLALIFTPLFTSALGSLPSRLYPHGSAIIGTVQQLAGAAGTAVFITLMTTGTASRLDQGLDQVAAEAGGVHSAFLVGGIIALAAVVASFFVRRPEHAPSRDVAVH</sequence>
<dbReference type="PRINTS" id="PR01036">
    <property type="entry name" value="TCRTETB"/>
</dbReference>
<protein>
    <submittedName>
        <fullName evidence="10">Multidrug efflux MFS transporter</fullName>
    </submittedName>
</protein>
<feature type="transmembrane region" description="Helical" evidence="8">
    <location>
        <begin position="194"/>
        <end position="217"/>
    </location>
</feature>
<dbReference type="InterPro" id="IPR004638">
    <property type="entry name" value="EmrB-like"/>
</dbReference>
<dbReference type="Gene3D" id="1.20.1250.20">
    <property type="entry name" value="MFS general substrate transporter like domains"/>
    <property type="match status" value="1"/>
</dbReference>
<comment type="subcellular location">
    <subcellularLocation>
        <location evidence="1">Cell membrane</location>
        <topology evidence="1">Multi-pass membrane protein</topology>
    </subcellularLocation>
</comment>
<accession>A0A938YII9</accession>
<keyword evidence="4" id="KW-1003">Cell membrane</keyword>
<dbReference type="GO" id="GO:0022857">
    <property type="term" value="F:transmembrane transporter activity"/>
    <property type="evidence" value="ECO:0007669"/>
    <property type="project" value="InterPro"/>
</dbReference>
<evidence type="ECO:0000256" key="6">
    <source>
        <dbReference type="ARBA" id="ARBA00022989"/>
    </source>
</evidence>
<evidence type="ECO:0000256" key="5">
    <source>
        <dbReference type="ARBA" id="ARBA00022692"/>
    </source>
</evidence>
<dbReference type="NCBIfam" id="TIGR00711">
    <property type="entry name" value="efflux_EmrB"/>
    <property type="match status" value="1"/>
</dbReference>
<keyword evidence="6 8" id="KW-1133">Transmembrane helix</keyword>
<keyword evidence="11" id="KW-1185">Reference proteome</keyword>
<proteinExistence type="inferred from homology"/>
<dbReference type="Pfam" id="PF07690">
    <property type="entry name" value="MFS_1"/>
    <property type="match status" value="1"/>
</dbReference>
<feature type="transmembrane region" description="Helical" evidence="8">
    <location>
        <begin position="361"/>
        <end position="385"/>
    </location>
</feature>
<feature type="transmembrane region" description="Helical" evidence="8">
    <location>
        <begin position="162"/>
        <end position="182"/>
    </location>
</feature>
<feature type="transmembrane region" description="Helical" evidence="8">
    <location>
        <begin position="103"/>
        <end position="124"/>
    </location>
</feature>
<comment type="similarity">
    <text evidence="2">Belongs to the major facilitator superfamily. EmrB family.</text>
</comment>
<evidence type="ECO:0000259" key="9">
    <source>
        <dbReference type="PROSITE" id="PS50850"/>
    </source>
</evidence>
<dbReference type="InterPro" id="IPR020846">
    <property type="entry name" value="MFS_dom"/>
</dbReference>
<evidence type="ECO:0000256" key="1">
    <source>
        <dbReference type="ARBA" id="ARBA00004651"/>
    </source>
</evidence>
<dbReference type="PROSITE" id="PS50850">
    <property type="entry name" value="MFS"/>
    <property type="match status" value="1"/>
</dbReference>
<feature type="transmembrane region" description="Helical" evidence="8">
    <location>
        <begin position="333"/>
        <end position="349"/>
    </location>
</feature>
<feature type="transmembrane region" description="Helical" evidence="8">
    <location>
        <begin position="439"/>
        <end position="461"/>
    </location>
</feature>
<dbReference type="InterPro" id="IPR036259">
    <property type="entry name" value="MFS_trans_sf"/>
</dbReference>
<feature type="transmembrane region" description="Helical" evidence="8">
    <location>
        <begin position="74"/>
        <end position="97"/>
    </location>
</feature>
<dbReference type="Gene3D" id="1.20.1720.10">
    <property type="entry name" value="Multidrug resistance protein D"/>
    <property type="match status" value="1"/>
</dbReference>
<dbReference type="SUPFAM" id="SSF103473">
    <property type="entry name" value="MFS general substrate transporter"/>
    <property type="match status" value="1"/>
</dbReference>
<dbReference type="CDD" id="cd17503">
    <property type="entry name" value="MFS_LmrB_MDR_like"/>
    <property type="match status" value="1"/>
</dbReference>
<dbReference type="PANTHER" id="PTHR42718">
    <property type="entry name" value="MAJOR FACILITATOR SUPERFAMILY MULTIDRUG TRANSPORTER MFSC"/>
    <property type="match status" value="1"/>
</dbReference>
<feature type="transmembrane region" description="Helical" evidence="8">
    <location>
        <begin position="269"/>
        <end position="292"/>
    </location>
</feature>
<name>A0A938YII9_9ACTN</name>
<evidence type="ECO:0000256" key="2">
    <source>
        <dbReference type="ARBA" id="ARBA00008537"/>
    </source>
</evidence>
<dbReference type="InterPro" id="IPR011701">
    <property type="entry name" value="MFS"/>
</dbReference>
<feature type="transmembrane region" description="Helical" evidence="8">
    <location>
        <begin position="397"/>
        <end position="419"/>
    </location>
</feature>
<keyword evidence="7 8" id="KW-0472">Membrane</keyword>
<dbReference type="GO" id="GO:0005886">
    <property type="term" value="C:plasma membrane"/>
    <property type="evidence" value="ECO:0007669"/>
    <property type="project" value="UniProtKB-SubCell"/>
</dbReference>
<comment type="caution">
    <text evidence="10">The sequence shown here is derived from an EMBL/GenBank/DDBJ whole genome shotgun (WGS) entry which is preliminary data.</text>
</comment>
<evidence type="ECO:0000313" key="10">
    <source>
        <dbReference type="EMBL" id="MBM9468483.1"/>
    </source>
</evidence>
<feature type="transmembrane region" description="Helical" evidence="8">
    <location>
        <begin position="46"/>
        <end position="67"/>
    </location>
</feature>
<evidence type="ECO:0000256" key="8">
    <source>
        <dbReference type="SAM" id="Phobius"/>
    </source>
</evidence>
<keyword evidence="3" id="KW-0813">Transport</keyword>
<feature type="transmembrane region" description="Helical" evidence="8">
    <location>
        <begin position="229"/>
        <end position="248"/>
    </location>
</feature>
<organism evidence="10 11">
    <name type="scientific">Nakamurella leprariae</name>
    <dbReference type="NCBI Taxonomy" id="2803911"/>
    <lineage>
        <taxon>Bacteria</taxon>
        <taxon>Bacillati</taxon>
        <taxon>Actinomycetota</taxon>
        <taxon>Actinomycetes</taxon>
        <taxon>Nakamurellales</taxon>
        <taxon>Nakamurellaceae</taxon>
        <taxon>Nakamurella</taxon>
    </lineage>
</organism>
<dbReference type="PANTHER" id="PTHR42718:SF9">
    <property type="entry name" value="MAJOR FACILITATOR SUPERFAMILY MULTIDRUG TRANSPORTER MFSC"/>
    <property type="match status" value="1"/>
</dbReference>
<dbReference type="EMBL" id="JAERWK010000019">
    <property type="protein sequence ID" value="MBM9468483.1"/>
    <property type="molecule type" value="Genomic_DNA"/>
</dbReference>
<evidence type="ECO:0000256" key="4">
    <source>
        <dbReference type="ARBA" id="ARBA00022475"/>
    </source>
</evidence>
<dbReference type="AlphaFoldDB" id="A0A938YII9"/>
<feature type="transmembrane region" description="Helical" evidence="8">
    <location>
        <begin position="7"/>
        <end position="26"/>
    </location>
</feature>
<reference evidence="10" key="1">
    <citation type="submission" date="2021-01" db="EMBL/GenBank/DDBJ databases">
        <title>YIM 132084 draft genome.</title>
        <authorList>
            <person name="An D."/>
        </authorList>
    </citation>
    <scope>NUCLEOTIDE SEQUENCE</scope>
    <source>
        <strain evidence="10">YIM 132084</strain>
    </source>
</reference>